<evidence type="ECO:0000313" key="1">
    <source>
        <dbReference type="EMBL" id="MCB8881728.1"/>
    </source>
</evidence>
<dbReference type="Proteomes" id="UP000721844">
    <property type="component" value="Unassembled WGS sequence"/>
</dbReference>
<evidence type="ECO:0000313" key="2">
    <source>
        <dbReference type="Proteomes" id="UP000721844"/>
    </source>
</evidence>
<organism evidence="1 2">
    <name type="scientific">Acidisoma cellulosilyticum</name>
    <dbReference type="NCBI Taxonomy" id="2802395"/>
    <lineage>
        <taxon>Bacteria</taxon>
        <taxon>Pseudomonadati</taxon>
        <taxon>Pseudomonadota</taxon>
        <taxon>Alphaproteobacteria</taxon>
        <taxon>Acetobacterales</taxon>
        <taxon>Acidocellaceae</taxon>
        <taxon>Acidisoma</taxon>
    </lineage>
</organism>
<dbReference type="AlphaFoldDB" id="A0A963Z2N0"/>
<reference evidence="1 2" key="1">
    <citation type="journal article" date="2021" name="Microorganisms">
        <title>Acidisoma silvae sp. nov. and Acidisomacellulosilytica sp. nov., Two Acidophilic Bacteria Isolated from Decaying Wood, Hydrolyzing Cellulose and Producing Poly-3-hydroxybutyrate.</title>
        <authorList>
            <person name="Mieszkin S."/>
            <person name="Pouder E."/>
            <person name="Uroz S."/>
            <person name="Simon-Colin C."/>
            <person name="Alain K."/>
        </authorList>
    </citation>
    <scope>NUCLEOTIDE SEQUENCE [LARGE SCALE GENOMIC DNA]</scope>
    <source>
        <strain evidence="1 2">HW T5.17</strain>
    </source>
</reference>
<name>A0A963Z2N0_9PROT</name>
<dbReference type="EMBL" id="JAESVA010000005">
    <property type="protein sequence ID" value="MCB8881728.1"/>
    <property type="molecule type" value="Genomic_DNA"/>
</dbReference>
<proteinExistence type="predicted"/>
<gene>
    <name evidence="1" type="ORF">ACELLULO517_15880</name>
</gene>
<sequence>MKSMLTTDEAVARILAEIPGLKELRGTFKSYPGPDNKMKFSVKFSYIDKDFEVTGHLQRLRDVDERMISQIRAMAHAKAAET</sequence>
<comment type="caution">
    <text evidence="1">The sequence shown here is derived from an EMBL/GenBank/DDBJ whole genome shotgun (WGS) entry which is preliminary data.</text>
</comment>
<keyword evidence="2" id="KW-1185">Reference proteome</keyword>
<protein>
    <submittedName>
        <fullName evidence="1">Uncharacterized protein</fullName>
    </submittedName>
</protein>
<accession>A0A963Z2N0</accession>
<dbReference type="RefSeq" id="WP_227308393.1">
    <property type="nucleotide sequence ID" value="NZ_JAESVA010000005.1"/>
</dbReference>